<accession>A0A151Z4L9</accession>
<keyword evidence="2" id="KW-1185">Reference proteome</keyword>
<dbReference type="OrthoDB" id="24130at2759"/>
<reference evidence="1 2" key="1">
    <citation type="submission" date="2015-12" db="EMBL/GenBank/DDBJ databases">
        <title>Dictyostelia acquired genes for synthesis and detection of signals that induce cell-type specialization by lateral gene transfer from prokaryotes.</title>
        <authorList>
            <person name="Gloeckner G."/>
            <person name="Schaap P."/>
        </authorList>
    </citation>
    <scope>NUCLEOTIDE SEQUENCE [LARGE SCALE GENOMIC DNA]</scope>
    <source>
        <strain evidence="1 2">TK</strain>
    </source>
</reference>
<protein>
    <submittedName>
        <fullName evidence="1">Uncharacterized protein</fullName>
    </submittedName>
</protein>
<organism evidence="1 2">
    <name type="scientific">Tieghemostelium lacteum</name>
    <name type="common">Slime mold</name>
    <name type="synonym">Dictyostelium lacteum</name>
    <dbReference type="NCBI Taxonomy" id="361077"/>
    <lineage>
        <taxon>Eukaryota</taxon>
        <taxon>Amoebozoa</taxon>
        <taxon>Evosea</taxon>
        <taxon>Eumycetozoa</taxon>
        <taxon>Dictyostelia</taxon>
        <taxon>Dictyosteliales</taxon>
        <taxon>Raperosteliaceae</taxon>
        <taxon>Tieghemostelium</taxon>
    </lineage>
</organism>
<proteinExistence type="predicted"/>
<evidence type="ECO:0000313" key="1">
    <source>
        <dbReference type="EMBL" id="KYQ88913.1"/>
    </source>
</evidence>
<dbReference type="InParanoid" id="A0A151Z4L9"/>
<dbReference type="Proteomes" id="UP000076078">
    <property type="component" value="Unassembled WGS sequence"/>
</dbReference>
<dbReference type="EMBL" id="LODT01000046">
    <property type="protein sequence ID" value="KYQ88913.1"/>
    <property type="molecule type" value="Genomic_DNA"/>
</dbReference>
<name>A0A151Z4L9_TIELA</name>
<comment type="caution">
    <text evidence="1">The sequence shown here is derived from an EMBL/GenBank/DDBJ whole genome shotgun (WGS) entry which is preliminary data.</text>
</comment>
<evidence type="ECO:0000313" key="2">
    <source>
        <dbReference type="Proteomes" id="UP000076078"/>
    </source>
</evidence>
<gene>
    <name evidence="1" type="ORF">DLAC_10494</name>
</gene>
<dbReference type="AlphaFoldDB" id="A0A151Z4L9"/>
<sequence length="511" mass="53924">MMIMASRFVDLLNEYEDIDIAEIDELTITDQLILENNTNQILFGAEPNQVTLNVDTTFNSTINISSIAPHLIADVVLTENDQYINGQIDNLTCETITATTSITTPIINVPSLNVNSLTATTGTIHTLNSTTGTIQNLSVPFTAVINDLDSVEISTGFLDCTGTIETQILDANSISGGNITASTVFNGPLLNVDTINSLSPFPSPVTINQSGQVVTGSLYSYGAITGQSLSSNGDTSVNGTLNCVNVIGKNIDLTQFPLTPAPSGELLARSMTVTSIYGTTITVPTIFTNTMNGATINLTGTLNTNLIASVDSHLRISSNNNIILTNTPSLNNISITPTAINLNGNNVVITSPSTTISGLTQISGGLQLPNTSIPSYIPTSLNYFEEITGFMGFDFGTATIESTPVSMTRIGKTVHLFLPQLNLPSSTNPSGATCIGGWVGGWPTRFLPALNNISDGGSFRVASGAISPGRFVIFNGGIEYQIYIQTTSGGGIVTSAQTLTVYSHTFTYRVT</sequence>